<evidence type="ECO:0000313" key="2">
    <source>
        <dbReference type="EMBL" id="CAE0811840.1"/>
    </source>
</evidence>
<name>A0A7S4D035_9EUGL</name>
<sequence>MPEITPHPTPCITYCTAHVLVQKNWDLMETSPKLRFTCSGQNYRMDGGVRNRGTREEGGHWVGKCTEMQEKCPAMRETSRKLRGTCTGEGWGAGGQHTPPLNLQPAPWDNAPNS</sequence>
<accession>A0A7S4D035</accession>
<dbReference type="EMBL" id="HBJA01065192">
    <property type="protein sequence ID" value="CAE0811840.1"/>
    <property type="molecule type" value="Transcribed_RNA"/>
</dbReference>
<gene>
    <name evidence="2" type="ORF">EGYM00163_LOCUS22990</name>
</gene>
<evidence type="ECO:0000256" key="1">
    <source>
        <dbReference type="SAM" id="MobiDB-lite"/>
    </source>
</evidence>
<organism evidence="2">
    <name type="scientific">Eutreptiella gymnastica</name>
    <dbReference type="NCBI Taxonomy" id="73025"/>
    <lineage>
        <taxon>Eukaryota</taxon>
        <taxon>Discoba</taxon>
        <taxon>Euglenozoa</taxon>
        <taxon>Euglenida</taxon>
        <taxon>Spirocuta</taxon>
        <taxon>Euglenophyceae</taxon>
        <taxon>Eutreptiales</taxon>
        <taxon>Eutreptiaceae</taxon>
        <taxon>Eutreptiella</taxon>
    </lineage>
</organism>
<proteinExistence type="predicted"/>
<dbReference type="AlphaFoldDB" id="A0A7S4D035"/>
<reference evidence="2" key="1">
    <citation type="submission" date="2021-01" db="EMBL/GenBank/DDBJ databases">
        <authorList>
            <person name="Corre E."/>
            <person name="Pelletier E."/>
            <person name="Niang G."/>
            <person name="Scheremetjew M."/>
            <person name="Finn R."/>
            <person name="Kale V."/>
            <person name="Holt S."/>
            <person name="Cochrane G."/>
            <person name="Meng A."/>
            <person name="Brown T."/>
            <person name="Cohen L."/>
        </authorList>
    </citation>
    <scope>NUCLEOTIDE SEQUENCE</scope>
    <source>
        <strain evidence="2">CCMP1594</strain>
    </source>
</reference>
<protein>
    <submittedName>
        <fullName evidence="2">Uncharacterized protein</fullName>
    </submittedName>
</protein>
<feature type="region of interest" description="Disordered" evidence="1">
    <location>
        <begin position="84"/>
        <end position="114"/>
    </location>
</feature>